<reference evidence="5 6" key="1">
    <citation type="journal article" date="2018" name="New Phytol.">
        <title>Phylogenomics of Endogonaceae and evolution of mycorrhizas within Mucoromycota.</title>
        <authorList>
            <person name="Chang Y."/>
            <person name="Desiro A."/>
            <person name="Na H."/>
            <person name="Sandor L."/>
            <person name="Lipzen A."/>
            <person name="Clum A."/>
            <person name="Barry K."/>
            <person name="Grigoriev I.V."/>
            <person name="Martin F.M."/>
            <person name="Stajich J.E."/>
            <person name="Smith M.E."/>
            <person name="Bonito G."/>
            <person name="Spatafora J.W."/>
        </authorList>
    </citation>
    <scope>NUCLEOTIDE SEQUENCE [LARGE SCALE GENOMIC DNA]</scope>
    <source>
        <strain evidence="5 6">GMNB39</strain>
    </source>
</reference>
<accession>A0A433DC05</accession>
<evidence type="ECO:0000256" key="1">
    <source>
        <dbReference type="ARBA" id="ARBA00007469"/>
    </source>
</evidence>
<evidence type="ECO:0000256" key="3">
    <source>
        <dbReference type="RuleBase" id="RU004328"/>
    </source>
</evidence>
<dbReference type="InterPro" id="IPR001568">
    <property type="entry name" value="RNase_T2-like"/>
</dbReference>
<proteinExistence type="inferred from homology"/>
<dbReference type="GO" id="GO:0003723">
    <property type="term" value="F:RNA binding"/>
    <property type="evidence" value="ECO:0007669"/>
    <property type="project" value="InterPro"/>
</dbReference>
<comment type="caution">
    <text evidence="5">The sequence shown here is derived from an EMBL/GenBank/DDBJ whole genome shotgun (WGS) entry which is preliminary data.</text>
</comment>
<dbReference type="Gene3D" id="3.90.730.10">
    <property type="entry name" value="Ribonuclease T2-like"/>
    <property type="match status" value="1"/>
</dbReference>
<dbReference type="GO" id="GO:0033897">
    <property type="term" value="F:ribonuclease T2 activity"/>
    <property type="evidence" value="ECO:0007669"/>
    <property type="project" value="UniProtKB-EC"/>
</dbReference>
<evidence type="ECO:0000256" key="2">
    <source>
        <dbReference type="ARBA" id="ARBA00012571"/>
    </source>
</evidence>
<dbReference type="InterPro" id="IPR033130">
    <property type="entry name" value="RNase_T2_His_AS_2"/>
</dbReference>
<keyword evidence="6" id="KW-1185">Reference proteome</keyword>
<name>A0A433DC05_9FUNG</name>
<feature type="signal peptide" evidence="4">
    <location>
        <begin position="1"/>
        <end position="21"/>
    </location>
</feature>
<dbReference type="PANTHER" id="PTHR11240:SF22">
    <property type="entry name" value="RIBONUCLEASE T2"/>
    <property type="match status" value="1"/>
</dbReference>
<dbReference type="GO" id="GO:0006401">
    <property type="term" value="P:RNA catabolic process"/>
    <property type="evidence" value="ECO:0007669"/>
    <property type="project" value="TreeGrafter"/>
</dbReference>
<comment type="similarity">
    <text evidence="1 3">Belongs to the RNase T2 family.</text>
</comment>
<evidence type="ECO:0000313" key="5">
    <source>
        <dbReference type="EMBL" id="RUP48356.1"/>
    </source>
</evidence>
<dbReference type="PANTHER" id="PTHR11240">
    <property type="entry name" value="RIBONUCLEASE T2"/>
    <property type="match status" value="1"/>
</dbReference>
<dbReference type="PROSITE" id="PS00530">
    <property type="entry name" value="RNASE_T2_1"/>
    <property type="match status" value="1"/>
</dbReference>
<protein>
    <recommendedName>
        <fullName evidence="2">ribonuclease T2</fullName>
        <ecNumber evidence="2">4.6.1.19</ecNumber>
    </recommendedName>
</protein>
<gene>
    <name evidence="5" type="ORF">BC936DRAFT_144676</name>
</gene>
<evidence type="ECO:0000313" key="6">
    <source>
        <dbReference type="Proteomes" id="UP000268093"/>
    </source>
</evidence>
<sequence>MRFAILSAVVAVAALFTQSEAVDLFIQSEGLERKATCSTDILSCSTTTLDTCCSPKHGLLVLAQQWVPGKGPRDAFTMHGLWPDTCSGAQVPIRECDASRSYNGLDNILYNYDYDQLYDNMTTYWPSEGRSNNWFWTHEWQKHGICVSTLAPKCYGSEYKRYQDVHDYFKQALDLRTEYDLYAALDSAGIQPGSNPDDSEIHSAIRAAFGEDAMLQCDPHGDIREIRLYFHVKGKSQYVLTAPLETGSCQGSVGYPEKY</sequence>
<dbReference type="EC" id="4.6.1.19" evidence="2"/>
<dbReference type="PROSITE" id="PS00531">
    <property type="entry name" value="RNASE_T2_2"/>
    <property type="match status" value="1"/>
</dbReference>
<feature type="chain" id="PRO_5019381107" description="ribonuclease T2" evidence="4">
    <location>
        <begin position="22"/>
        <end position="259"/>
    </location>
</feature>
<evidence type="ECO:0000256" key="4">
    <source>
        <dbReference type="SAM" id="SignalP"/>
    </source>
</evidence>
<dbReference type="Pfam" id="PF00445">
    <property type="entry name" value="Ribonuclease_T2"/>
    <property type="match status" value="1"/>
</dbReference>
<dbReference type="GO" id="GO:0005576">
    <property type="term" value="C:extracellular region"/>
    <property type="evidence" value="ECO:0007669"/>
    <property type="project" value="TreeGrafter"/>
</dbReference>
<keyword evidence="4" id="KW-0732">Signal</keyword>
<dbReference type="InterPro" id="IPR036430">
    <property type="entry name" value="RNase_T2-like_sf"/>
</dbReference>
<organism evidence="5 6">
    <name type="scientific">Jimgerdemannia flammicorona</name>
    <dbReference type="NCBI Taxonomy" id="994334"/>
    <lineage>
        <taxon>Eukaryota</taxon>
        <taxon>Fungi</taxon>
        <taxon>Fungi incertae sedis</taxon>
        <taxon>Mucoromycota</taxon>
        <taxon>Mucoromycotina</taxon>
        <taxon>Endogonomycetes</taxon>
        <taxon>Endogonales</taxon>
        <taxon>Endogonaceae</taxon>
        <taxon>Jimgerdemannia</taxon>
    </lineage>
</organism>
<dbReference type="AlphaFoldDB" id="A0A433DC05"/>
<dbReference type="OrthoDB" id="435754at2759"/>
<dbReference type="InterPro" id="IPR018188">
    <property type="entry name" value="RNase_T2_His_AS_1"/>
</dbReference>
<dbReference type="EMBL" id="RBNI01003447">
    <property type="protein sequence ID" value="RUP48356.1"/>
    <property type="molecule type" value="Genomic_DNA"/>
</dbReference>
<dbReference type="SUPFAM" id="SSF55895">
    <property type="entry name" value="Ribonuclease Rh-like"/>
    <property type="match status" value="1"/>
</dbReference>
<dbReference type="Proteomes" id="UP000268093">
    <property type="component" value="Unassembled WGS sequence"/>
</dbReference>